<keyword evidence="3" id="KW-1185">Reference proteome</keyword>
<name>A0A8H4PIV8_9HYPO</name>
<proteinExistence type="predicted"/>
<organism evidence="2 3">
    <name type="scientific">Fusarium albosuccineum</name>
    <dbReference type="NCBI Taxonomy" id="1237068"/>
    <lineage>
        <taxon>Eukaryota</taxon>
        <taxon>Fungi</taxon>
        <taxon>Dikarya</taxon>
        <taxon>Ascomycota</taxon>
        <taxon>Pezizomycotina</taxon>
        <taxon>Sordariomycetes</taxon>
        <taxon>Hypocreomycetidae</taxon>
        <taxon>Hypocreales</taxon>
        <taxon>Nectriaceae</taxon>
        <taxon>Fusarium</taxon>
        <taxon>Fusarium decemcellulare species complex</taxon>
    </lineage>
</organism>
<sequence>MQFFTLITAAAATFASTATALPSAINERAAGSAVAKILAINAPISGSHSQKNVYVPLGKLTHVDDLSITSLKLESIKVDVPSVPKPSVNDITCQMYKDQYGVQPGSAEFTKAKPALISTNSVDFGWVLCYVNVSSA</sequence>
<reference evidence="2 3" key="1">
    <citation type="submission" date="2020-01" db="EMBL/GenBank/DDBJ databases">
        <title>Identification and distribution of gene clusters putatively required for synthesis of sphingolipid metabolism inhibitors in phylogenetically diverse species of the filamentous fungus Fusarium.</title>
        <authorList>
            <person name="Kim H.-S."/>
            <person name="Busman M."/>
            <person name="Brown D.W."/>
            <person name="Divon H."/>
            <person name="Uhlig S."/>
            <person name="Proctor R.H."/>
        </authorList>
    </citation>
    <scope>NUCLEOTIDE SEQUENCE [LARGE SCALE GENOMIC DNA]</scope>
    <source>
        <strain evidence="2 3">NRRL 20459</strain>
    </source>
</reference>
<dbReference type="EMBL" id="JAADYS010001357">
    <property type="protein sequence ID" value="KAF4463427.1"/>
    <property type="molecule type" value="Genomic_DNA"/>
</dbReference>
<keyword evidence="1" id="KW-0732">Signal</keyword>
<comment type="caution">
    <text evidence="2">The sequence shown here is derived from an EMBL/GenBank/DDBJ whole genome shotgun (WGS) entry which is preliminary data.</text>
</comment>
<evidence type="ECO:0000256" key="1">
    <source>
        <dbReference type="SAM" id="SignalP"/>
    </source>
</evidence>
<gene>
    <name evidence="2" type="ORF">FALBO_9755</name>
</gene>
<dbReference type="AlphaFoldDB" id="A0A8H4PIV8"/>
<feature type="chain" id="PRO_5034442769" evidence="1">
    <location>
        <begin position="21"/>
        <end position="136"/>
    </location>
</feature>
<evidence type="ECO:0000313" key="3">
    <source>
        <dbReference type="Proteomes" id="UP000554235"/>
    </source>
</evidence>
<evidence type="ECO:0000313" key="2">
    <source>
        <dbReference type="EMBL" id="KAF4463427.1"/>
    </source>
</evidence>
<feature type="signal peptide" evidence="1">
    <location>
        <begin position="1"/>
        <end position="20"/>
    </location>
</feature>
<dbReference type="Proteomes" id="UP000554235">
    <property type="component" value="Unassembled WGS sequence"/>
</dbReference>
<protein>
    <submittedName>
        <fullName evidence="2">Uncharacterized protein</fullName>
    </submittedName>
</protein>
<accession>A0A8H4PIV8</accession>
<dbReference type="OrthoDB" id="5091764at2759"/>